<evidence type="ECO:0000313" key="4">
    <source>
        <dbReference type="Proteomes" id="UP001634007"/>
    </source>
</evidence>
<evidence type="ECO:0000259" key="2">
    <source>
        <dbReference type="SMART" id="SM01037"/>
    </source>
</evidence>
<dbReference type="Gene3D" id="3.30.530.20">
    <property type="match status" value="1"/>
</dbReference>
<keyword evidence="4" id="KW-1185">Reference proteome</keyword>
<dbReference type="AlphaFoldDB" id="A0ABD3JWD5"/>
<feature type="domain" description="Bet v I/Major latex protein" evidence="2">
    <location>
        <begin position="2"/>
        <end position="133"/>
    </location>
</feature>
<dbReference type="InterPro" id="IPR000916">
    <property type="entry name" value="Bet_v_I/MLP"/>
</dbReference>
<sequence length="133" mass="15024">MAQLVKVEAQEELESPAEKVFDIFRRKSYLFPEIAPHVVKDVKLVSDCESGKETFEAFDDETKAITFKCLDGVAMNFYKSLKSSLQFSPEGEHCTAKAVLTYEKQNADVPDANKYLEFTRSLLISVDGYLLKA</sequence>
<proteinExistence type="inferred from homology"/>
<reference evidence="3 4" key="1">
    <citation type="submission" date="2024-11" db="EMBL/GenBank/DDBJ databases">
        <title>Chromosome-level genome assembly of Eucalyptus globulus Labill. provides insights into its genome evolution.</title>
        <authorList>
            <person name="Li X."/>
        </authorList>
    </citation>
    <scope>NUCLEOTIDE SEQUENCE [LARGE SCALE GENOMIC DNA]</scope>
    <source>
        <strain evidence="3">CL2024</strain>
        <tissue evidence="3">Fresh tender leaves</tissue>
    </source>
</reference>
<protein>
    <recommendedName>
        <fullName evidence="2">Bet v I/Major latex protein domain-containing protein</fullName>
    </recommendedName>
</protein>
<dbReference type="Proteomes" id="UP001634007">
    <property type="component" value="Unassembled WGS sequence"/>
</dbReference>
<gene>
    <name evidence="3" type="ORF">ACJRO7_028250</name>
</gene>
<dbReference type="InterPro" id="IPR023393">
    <property type="entry name" value="START-like_dom_sf"/>
</dbReference>
<dbReference type="InterPro" id="IPR052006">
    <property type="entry name" value="MLP-like"/>
</dbReference>
<dbReference type="SMART" id="SM01037">
    <property type="entry name" value="Bet_v_1"/>
    <property type="match status" value="1"/>
</dbReference>
<comment type="similarity">
    <text evidence="1">Belongs to the MLP family.</text>
</comment>
<accession>A0ABD3JWD5</accession>
<evidence type="ECO:0000256" key="1">
    <source>
        <dbReference type="ARBA" id="ARBA00038242"/>
    </source>
</evidence>
<dbReference type="SUPFAM" id="SSF55961">
    <property type="entry name" value="Bet v1-like"/>
    <property type="match status" value="1"/>
</dbReference>
<evidence type="ECO:0000313" key="3">
    <source>
        <dbReference type="EMBL" id="KAL3731343.1"/>
    </source>
</evidence>
<dbReference type="Pfam" id="PF00407">
    <property type="entry name" value="Bet_v_1"/>
    <property type="match status" value="1"/>
</dbReference>
<dbReference type="PANTHER" id="PTHR31338:SF16">
    <property type="entry name" value="POLYKETIDE CYCLASE_DEHYDRASE AND LIPID TRANSPORT SUPERFAMILY PROTEIN"/>
    <property type="match status" value="1"/>
</dbReference>
<name>A0ABD3JWD5_EUCGL</name>
<dbReference type="PANTHER" id="PTHR31338">
    <property type="entry name" value="POLYKETIDE CYCLASE/DEHYDRASE AND LIPID TRANSPORT SUPERFAMILY PROTEIN"/>
    <property type="match status" value="1"/>
</dbReference>
<organism evidence="3 4">
    <name type="scientific">Eucalyptus globulus</name>
    <name type="common">Tasmanian blue gum</name>
    <dbReference type="NCBI Taxonomy" id="34317"/>
    <lineage>
        <taxon>Eukaryota</taxon>
        <taxon>Viridiplantae</taxon>
        <taxon>Streptophyta</taxon>
        <taxon>Embryophyta</taxon>
        <taxon>Tracheophyta</taxon>
        <taxon>Spermatophyta</taxon>
        <taxon>Magnoliopsida</taxon>
        <taxon>eudicotyledons</taxon>
        <taxon>Gunneridae</taxon>
        <taxon>Pentapetalae</taxon>
        <taxon>rosids</taxon>
        <taxon>malvids</taxon>
        <taxon>Myrtales</taxon>
        <taxon>Myrtaceae</taxon>
        <taxon>Myrtoideae</taxon>
        <taxon>Eucalypteae</taxon>
        <taxon>Eucalyptus</taxon>
    </lineage>
</organism>
<comment type="caution">
    <text evidence="3">The sequence shown here is derived from an EMBL/GenBank/DDBJ whole genome shotgun (WGS) entry which is preliminary data.</text>
</comment>
<dbReference type="EMBL" id="JBJKBG010000007">
    <property type="protein sequence ID" value="KAL3731343.1"/>
    <property type="molecule type" value="Genomic_DNA"/>
</dbReference>